<dbReference type="Proteomes" id="UP000183832">
    <property type="component" value="Unassembled WGS sequence"/>
</dbReference>
<dbReference type="AlphaFoldDB" id="A0A1J1J440"/>
<dbReference type="OrthoDB" id="10639096at2759"/>
<organism evidence="1 2">
    <name type="scientific">Clunio marinus</name>
    <dbReference type="NCBI Taxonomy" id="568069"/>
    <lineage>
        <taxon>Eukaryota</taxon>
        <taxon>Metazoa</taxon>
        <taxon>Ecdysozoa</taxon>
        <taxon>Arthropoda</taxon>
        <taxon>Hexapoda</taxon>
        <taxon>Insecta</taxon>
        <taxon>Pterygota</taxon>
        <taxon>Neoptera</taxon>
        <taxon>Endopterygota</taxon>
        <taxon>Diptera</taxon>
        <taxon>Nematocera</taxon>
        <taxon>Chironomoidea</taxon>
        <taxon>Chironomidae</taxon>
        <taxon>Clunio</taxon>
    </lineage>
</organism>
<proteinExistence type="predicted"/>
<protein>
    <submittedName>
        <fullName evidence="1">CLUMA_CG020159, isoform A</fullName>
    </submittedName>
</protein>
<reference evidence="1" key="1">
    <citation type="submission" date="2015-04" db="EMBL/GenBank/DDBJ databases">
        <authorList>
            <person name="Syromyatnikov M.Y."/>
            <person name="Popov V.N."/>
        </authorList>
    </citation>
    <scope>NUCLEOTIDE SEQUENCE [LARGE SCALE GENOMIC DNA]</scope>
</reference>
<keyword evidence="2" id="KW-1185">Reference proteome</keyword>
<name>A0A1J1J440_9DIPT</name>
<evidence type="ECO:0000313" key="2">
    <source>
        <dbReference type="Proteomes" id="UP000183832"/>
    </source>
</evidence>
<dbReference type="EMBL" id="CVRI01000070">
    <property type="protein sequence ID" value="CRL07171.1"/>
    <property type="molecule type" value="Genomic_DNA"/>
</dbReference>
<dbReference type="Gene3D" id="3.80.10.10">
    <property type="entry name" value="Ribonuclease Inhibitor"/>
    <property type="match status" value="1"/>
</dbReference>
<dbReference type="SUPFAM" id="SSF52058">
    <property type="entry name" value="L domain-like"/>
    <property type="match status" value="1"/>
</dbReference>
<gene>
    <name evidence="1" type="ORF">CLUMA_CG020159</name>
</gene>
<dbReference type="InterPro" id="IPR032675">
    <property type="entry name" value="LRR_dom_sf"/>
</dbReference>
<sequence>MVFVSSMANLIYSFTLNCNFQFLKDLTNPSKYLYACEAINVTIRSPTTIDFVTNLHHPGQRDKDVRIFIIKHNLCHNLPLKIEKFFPNLSEIEVSSSELKMLHRDNFASLTKLTMGIFSENDLEHLPGDLFIYNSLLTHIDFSQNRIVSVGHNFFNSLYNLKYLLFEENICFNSFELNASIELVKKEILKSCSNVVNSEQRNDLISLKVDEDRKNSHFNDTTKNVTIYQENVTFSQKVPQLSKKSFGRIQTISFQIIVACLGFDFVSICFSN</sequence>
<accession>A0A1J1J440</accession>
<evidence type="ECO:0000313" key="1">
    <source>
        <dbReference type="EMBL" id="CRL07171.1"/>
    </source>
</evidence>
<dbReference type="STRING" id="568069.A0A1J1J440"/>